<dbReference type="CDD" id="cd03219">
    <property type="entry name" value="ABC_Mj1267_LivG_branched"/>
    <property type="match status" value="1"/>
</dbReference>
<sequence>MLEVQNLKRSFGGVHAVDDVSFTVEANRIVGVIGPNGAGKSTLVSLLMGNTKQMGGVIRLDGTDISKYAPHRRVHAGLARTFQETRLFSDLTARDNVLLAATEHARGAADADRQTAECLEFVRLSGVADTVASELNHLEQRLLMLATGLASGPRLILLDEPAVGTAGLELTRMIETIERIPTERDCSVLLIDHNMRLVMGVCSHLIVLDFGKVIASGEPTAIQQDPRVIEAYFGSESDHG</sequence>
<dbReference type="Gene3D" id="3.40.50.300">
    <property type="entry name" value="P-loop containing nucleotide triphosphate hydrolases"/>
    <property type="match status" value="1"/>
</dbReference>
<dbReference type="Pfam" id="PF12399">
    <property type="entry name" value="BCA_ABC_TP_C"/>
    <property type="match status" value="1"/>
</dbReference>
<dbReference type="PROSITE" id="PS50893">
    <property type="entry name" value="ABC_TRANSPORTER_2"/>
    <property type="match status" value="1"/>
</dbReference>
<dbReference type="GO" id="GO:0016887">
    <property type="term" value="F:ATP hydrolysis activity"/>
    <property type="evidence" value="ECO:0007669"/>
    <property type="project" value="InterPro"/>
</dbReference>
<dbReference type="SUPFAM" id="SSF52540">
    <property type="entry name" value="P-loop containing nucleoside triphosphate hydrolases"/>
    <property type="match status" value="1"/>
</dbReference>
<dbReference type="Pfam" id="PF00005">
    <property type="entry name" value="ABC_tran"/>
    <property type="match status" value="1"/>
</dbReference>
<evidence type="ECO:0000313" key="5">
    <source>
        <dbReference type="EMBL" id="AWT54188.1"/>
    </source>
</evidence>
<reference evidence="6" key="2">
    <citation type="submission" date="2018-03" db="EMBL/GenBank/DDBJ databases">
        <authorList>
            <person name="Derbyshire K."/>
            <person name="Gray T.A."/>
            <person name="Champion M."/>
        </authorList>
    </citation>
    <scope>NUCLEOTIDE SEQUENCE [LARGE SCALE GENOMIC DNA]</scope>
    <source>
        <strain evidence="6">MKD8</strain>
    </source>
</reference>
<dbReference type="InterPro" id="IPR032823">
    <property type="entry name" value="BCA_ABC_TP_C"/>
</dbReference>
<dbReference type="SMART" id="SM00382">
    <property type="entry name" value="AAA"/>
    <property type="match status" value="1"/>
</dbReference>
<dbReference type="PANTHER" id="PTHR45772">
    <property type="entry name" value="CONSERVED COMPONENT OF ABC TRANSPORTER FOR NATURAL AMINO ACIDS-RELATED"/>
    <property type="match status" value="1"/>
</dbReference>
<dbReference type="InterPro" id="IPR027417">
    <property type="entry name" value="P-loop_NTPase"/>
</dbReference>
<proteinExistence type="predicted"/>
<feature type="domain" description="ABC transporter" evidence="4">
    <location>
        <begin position="2"/>
        <end position="235"/>
    </location>
</feature>
<dbReference type="PANTHER" id="PTHR45772:SF9">
    <property type="entry name" value="CONSERVED COMPONENT OF ABC TRANSPORTER FOR NATURAL AMINO ACIDS"/>
    <property type="match status" value="1"/>
</dbReference>
<dbReference type="GO" id="GO:0005886">
    <property type="term" value="C:plasma membrane"/>
    <property type="evidence" value="ECO:0007669"/>
    <property type="project" value="TreeGrafter"/>
</dbReference>
<name>A0A2U9PR39_MYCSE</name>
<keyword evidence="2" id="KW-0547">Nucleotide-binding</keyword>
<dbReference type="InterPro" id="IPR003593">
    <property type="entry name" value="AAA+_ATPase"/>
</dbReference>
<evidence type="ECO:0000313" key="6">
    <source>
        <dbReference type="Proteomes" id="UP000011200"/>
    </source>
</evidence>
<evidence type="ECO:0000256" key="3">
    <source>
        <dbReference type="ARBA" id="ARBA00022840"/>
    </source>
</evidence>
<dbReference type="InterPro" id="IPR003439">
    <property type="entry name" value="ABC_transporter-like_ATP-bd"/>
</dbReference>
<dbReference type="InterPro" id="IPR051120">
    <property type="entry name" value="ABC_AA/LPS_Transport"/>
</dbReference>
<keyword evidence="1" id="KW-0813">Transport</keyword>
<dbReference type="RefSeq" id="WP_003894648.1">
    <property type="nucleotide sequence ID" value="NZ_CP027541.1"/>
</dbReference>
<reference evidence="5 6" key="1">
    <citation type="journal article" date="2013" name="Genome Announc.">
        <title>Draft genome sequence of MKD8, a conjugal recipient Mycobacterium smegmatis strain.</title>
        <authorList>
            <person name="Gray T.A."/>
            <person name="Palumbo M.J."/>
            <person name="Derbyshire K.M."/>
        </authorList>
    </citation>
    <scope>NUCLEOTIDE SEQUENCE [LARGE SCALE GENOMIC DNA]</scope>
    <source>
        <strain evidence="5 6">MKD8</strain>
    </source>
</reference>
<keyword evidence="3 5" id="KW-0067">ATP-binding</keyword>
<dbReference type="EMBL" id="CP027541">
    <property type="protein sequence ID" value="AWT54188.1"/>
    <property type="molecule type" value="Genomic_DNA"/>
</dbReference>
<gene>
    <name evidence="5" type="ORF">D806_032160</name>
</gene>
<evidence type="ECO:0000256" key="1">
    <source>
        <dbReference type="ARBA" id="ARBA00022448"/>
    </source>
</evidence>
<organism evidence="5 6">
    <name type="scientific">Mycolicibacterium smegmatis (strain MKD8)</name>
    <name type="common">Mycobacterium smegmatis</name>
    <dbReference type="NCBI Taxonomy" id="1214915"/>
    <lineage>
        <taxon>Bacteria</taxon>
        <taxon>Bacillati</taxon>
        <taxon>Actinomycetota</taxon>
        <taxon>Actinomycetes</taxon>
        <taxon>Mycobacteriales</taxon>
        <taxon>Mycobacteriaceae</taxon>
        <taxon>Mycolicibacterium</taxon>
    </lineage>
</organism>
<protein>
    <submittedName>
        <fullName evidence="5">ABC-type transport system ATP-binding protein II</fullName>
    </submittedName>
</protein>
<evidence type="ECO:0000256" key="2">
    <source>
        <dbReference type="ARBA" id="ARBA00022741"/>
    </source>
</evidence>
<evidence type="ECO:0000259" key="4">
    <source>
        <dbReference type="PROSITE" id="PS50893"/>
    </source>
</evidence>
<dbReference type="Proteomes" id="UP000011200">
    <property type="component" value="Chromosome"/>
</dbReference>
<dbReference type="AlphaFoldDB" id="A0A2U9PR39"/>
<accession>A0A2U9PR39</accession>
<dbReference type="GO" id="GO:0005524">
    <property type="term" value="F:ATP binding"/>
    <property type="evidence" value="ECO:0007669"/>
    <property type="project" value="UniProtKB-KW"/>
</dbReference>